<evidence type="ECO:0000256" key="1">
    <source>
        <dbReference type="ARBA" id="ARBA00007867"/>
    </source>
</evidence>
<evidence type="ECO:0000313" key="7">
    <source>
        <dbReference type="EMBL" id="OGY43494.1"/>
    </source>
</evidence>
<dbReference type="Proteomes" id="UP000176241">
    <property type="component" value="Unassembled WGS sequence"/>
</dbReference>
<dbReference type="Gene3D" id="3.40.50.150">
    <property type="entry name" value="Vaccinia Virus protein VP39"/>
    <property type="match status" value="1"/>
</dbReference>
<sequence length="509" mass="56606">MIKLSSRFLLVIAFVSGLAIMAMEISASRLLAPYFGTSLFVWTNIIGIVLTALACGYYLGGKLADRRPQLNILLRLILAAGILFLIIPWTIKPLTSFIDVSTLTTQGASVAVFVSSLIVTIILFSLPLLLLGMVSPFIIKLYSLAKADQIGESAGLVFAVSTVGSILGTFLPTLYFIPVLGTKATINIFATLLILLGSLGLRKNKLHLATLIVLLLIITYAVRSTIKNNLNLIFEDESAYQYISVIQDYKGIRYLLFNEGGGIQSAYDSKQILVDMYFDYFNVLPYLIASNQPKRVLIIGLAGGTIANQLHYFFKEEIEIEGVEIDKKVINAGKKYFALDESIVKIHNQDGRMFLRNSQTKYDLIIIDAYQNELYIPWTLTTLEFWNLIKDRLTSGGMVAINVNSINRESDLLNSITNTIASVFDNTYITPVQAGPWNYIITAAQTRLNFESMAKSINNPELGDLTAIFVNQTEVVKFNEKNMILTDDRAPIEFMTEAMAFDLLRSLAL</sequence>
<feature type="transmembrane region" description="Helical" evidence="5">
    <location>
        <begin position="37"/>
        <end position="60"/>
    </location>
</feature>
<dbReference type="InterPro" id="IPR029063">
    <property type="entry name" value="SAM-dependent_MTases_sf"/>
</dbReference>
<keyword evidence="5" id="KW-1133">Transmembrane helix</keyword>
<keyword evidence="2 4" id="KW-0808">Transferase</keyword>
<dbReference type="PANTHER" id="PTHR43317:SF1">
    <property type="entry name" value="THERMOSPERMINE SYNTHASE ACAULIS5"/>
    <property type="match status" value="1"/>
</dbReference>
<feature type="transmembrane region" description="Helical" evidence="5">
    <location>
        <begin position="155"/>
        <end position="178"/>
    </location>
</feature>
<evidence type="ECO:0000313" key="8">
    <source>
        <dbReference type="Proteomes" id="UP000176241"/>
    </source>
</evidence>
<evidence type="ECO:0000256" key="4">
    <source>
        <dbReference type="PROSITE-ProRule" id="PRU00354"/>
    </source>
</evidence>
<dbReference type="AlphaFoldDB" id="A0A1G1XU45"/>
<organism evidence="7 8">
    <name type="scientific">Candidatus Buchananbacteria bacterium RIFCSPHIGHO2_01_FULL_39_8</name>
    <dbReference type="NCBI Taxonomy" id="1797533"/>
    <lineage>
        <taxon>Bacteria</taxon>
        <taxon>Candidatus Buchananiibacteriota</taxon>
    </lineage>
</organism>
<comment type="similarity">
    <text evidence="1">Belongs to the spermidine/spermine synthase family.</text>
</comment>
<feature type="transmembrane region" description="Helical" evidence="5">
    <location>
        <begin position="184"/>
        <end position="201"/>
    </location>
</feature>
<keyword evidence="5" id="KW-0812">Transmembrane</keyword>
<proteinExistence type="inferred from homology"/>
<evidence type="ECO:0000256" key="2">
    <source>
        <dbReference type="ARBA" id="ARBA00022679"/>
    </source>
</evidence>
<evidence type="ECO:0000256" key="3">
    <source>
        <dbReference type="ARBA" id="ARBA00023115"/>
    </source>
</evidence>
<dbReference type="NCBIfam" id="NF037959">
    <property type="entry name" value="MFS_SpdSyn"/>
    <property type="match status" value="1"/>
</dbReference>
<dbReference type="PROSITE" id="PS51006">
    <property type="entry name" value="PABS_2"/>
    <property type="match status" value="1"/>
</dbReference>
<dbReference type="EMBL" id="MHIC01000046">
    <property type="protein sequence ID" value="OGY43494.1"/>
    <property type="molecule type" value="Genomic_DNA"/>
</dbReference>
<feature type="domain" description="PABS" evidence="6">
    <location>
        <begin position="209"/>
        <end position="455"/>
    </location>
</feature>
<dbReference type="Pfam" id="PF01564">
    <property type="entry name" value="Spermine_synth"/>
    <property type="match status" value="1"/>
</dbReference>
<keyword evidence="5" id="KW-0472">Membrane</keyword>
<evidence type="ECO:0000256" key="5">
    <source>
        <dbReference type="SAM" id="Phobius"/>
    </source>
</evidence>
<dbReference type="SUPFAM" id="SSF53335">
    <property type="entry name" value="S-adenosyl-L-methionine-dependent methyltransferases"/>
    <property type="match status" value="1"/>
</dbReference>
<protein>
    <recommendedName>
        <fullName evidence="6">PABS domain-containing protein</fullName>
    </recommendedName>
</protein>
<evidence type="ECO:0000259" key="6">
    <source>
        <dbReference type="PROSITE" id="PS51006"/>
    </source>
</evidence>
<keyword evidence="3 4" id="KW-0620">Polyamine biosynthesis</keyword>
<dbReference type="STRING" id="1797533.A2731_01605"/>
<gene>
    <name evidence="7" type="ORF">A2731_01605</name>
</gene>
<dbReference type="PANTHER" id="PTHR43317">
    <property type="entry name" value="THERMOSPERMINE SYNTHASE ACAULIS5"/>
    <property type="match status" value="1"/>
</dbReference>
<feature type="active site" description="Proton acceptor" evidence="4">
    <location>
        <position position="368"/>
    </location>
</feature>
<dbReference type="GO" id="GO:0006596">
    <property type="term" value="P:polyamine biosynthetic process"/>
    <property type="evidence" value="ECO:0007669"/>
    <property type="project" value="UniProtKB-UniRule"/>
</dbReference>
<feature type="transmembrane region" description="Helical" evidence="5">
    <location>
        <begin position="72"/>
        <end position="91"/>
    </location>
</feature>
<feature type="transmembrane region" description="Helical" evidence="5">
    <location>
        <begin position="111"/>
        <end position="134"/>
    </location>
</feature>
<feature type="transmembrane region" description="Helical" evidence="5">
    <location>
        <begin position="208"/>
        <end position="226"/>
    </location>
</feature>
<dbReference type="GO" id="GO:0010487">
    <property type="term" value="F:thermospermine synthase activity"/>
    <property type="evidence" value="ECO:0007669"/>
    <property type="project" value="TreeGrafter"/>
</dbReference>
<reference evidence="7 8" key="1">
    <citation type="journal article" date="2016" name="Nat. Commun.">
        <title>Thousands of microbial genomes shed light on interconnected biogeochemical processes in an aquifer system.</title>
        <authorList>
            <person name="Anantharaman K."/>
            <person name="Brown C.T."/>
            <person name="Hug L.A."/>
            <person name="Sharon I."/>
            <person name="Castelle C.J."/>
            <person name="Probst A.J."/>
            <person name="Thomas B.C."/>
            <person name="Singh A."/>
            <person name="Wilkins M.J."/>
            <person name="Karaoz U."/>
            <person name="Brodie E.L."/>
            <person name="Williams K.H."/>
            <person name="Hubbard S.S."/>
            <person name="Banfield J.F."/>
        </authorList>
    </citation>
    <scope>NUCLEOTIDE SEQUENCE [LARGE SCALE GENOMIC DNA]</scope>
</reference>
<comment type="caution">
    <text evidence="7">The sequence shown here is derived from an EMBL/GenBank/DDBJ whole genome shotgun (WGS) entry which is preliminary data.</text>
</comment>
<name>A0A1G1XU45_9BACT</name>
<accession>A0A1G1XU45</accession>
<dbReference type="InterPro" id="IPR030374">
    <property type="entry name" value="PABS"/>
</dbReference>